<dbReference type="Pfam" id="PF00856">
    <property type="entry name" value="SET"/>
    <property type="match status" value="1"/>
</dbReference>
<dbReference type="Gene3D" id="2.170.270.10">
    <property type="entry name" value="SET domain"/>
    <property type="match status" value="1"/>
</dbReference>
<name>A0A4U0WZ74_9PEZI</name>
<reference evidence="2 3" key="1">
    <citation type="submission" date="2017-03" db="EMBL/GenBank/DDBJ databases">
        <title>Genomes of endolithic fungi from Antarctica.</title>
        <authorList>
            <person name="Coleine C."/>
            <person name="Masonjones S."/>
            <person name="Stajich J.E."/>
        </authorList>
    </citation>
    <scope>NUCLEOTIDE SEQUENCE [LARGE SCALE GENOMIC DNA]</scope>
    <source>
        <strain evidence="2 3">CCFEE 5187</strain>
    </source>
</reference>
<organism evidence="2 3">
    <name type="scientific">Cryomyces minteri</name>
    <dbReference type="NCBI Taxonomy" id="331657"/>
    <lineage>
        <taxon>Eukaryota</taxon>
        <taxon>Fungi</taxon>
        <taxon>Dikarya</taxon>
        <taxon>Ascomycota</taxon>
        <taxon>Pezizomycotina</taxon>
        <taxon>Dothideomycetes</taxon>
        <taxon>Dothideomycetes incertae sedis</taxon>
        <taxon>Cryomyces</taxon>
    </lineage>
</organism>
<evidence type="ECO:0000313" key="3">
    <source>
        <dbReference type="Proteomes" id="UP000308768"/>
    </source>
</evidence>
<evidence type="ECO:0000313" key="2">
    <source>
        <dbReference type="EMBL" id="TKA68186.1"/>
    </source>
</evidence>
<feature type="domain" description="SET" evidence="1">
    <location>
        <begin position="62"/>
        <end position="200"/>
    </location>
</feature>
<sequence length="243" mass="26138">MVRNRSQPVSNSNRVPKNWPRDVAYLAVPSYSKAVTTELLQSLNVPPSTSINPLSSTLLKSPSPIIHITPIENNAHPANGQCGLFAAQHLPPSSFITLYLGRVHTSAACDTDPASNYDLCLDRELGIGIDATHCGNEARFINDYRGIKAAGPNAEFRDVWVDVGKGKLERRIGVFVLSAGRSGKRAKGISKGEEVLVSYGKGFWGERRRKGESGGGEEALVSWDTGNGNIEEVLGPPTGALEM</sequence>
<dbReference type="PROSITE" id="PS50280">
    <property type="entry name" value="SET"/>
    <property type="match status" value="1"/>
</dbReference>
<protein>
    <recommendedName>
        <fullName evidence="1">SET domain-containing protein</fullName>
    </recommendedName>
</protein>
<gene>
    <name evidence="2" type="ORF">B0A49_07135</name>
</gene>
<accession>A0A4U0WZ74</accession>
<comment type="caution">
    <text evidence="2">The sequence shown here is derived from an EMBL/GenBank/DDBJ whole genome shotgun (WGS) entry which is preliminary data.</text>
</comment>
<evidence type="ECO:0000259" key="1">
    <source>
        <dbReference type="PROSITE" id="PS50280"/>
    </source>
</evidence>
<dbReference type="Proteomes" id="UP000308768">
    <property type="component" value="Unassembled WGS sequence"/>
</dbReference>
<dbReference type="STRING" id="331657.A0A4U0WZ74"/>
<dbReference type="AlphaFoldDB" id="A0A4U0WZ74"/>
<dbReference type="OrthoDB" id="5792673at2759"/>
<proteinExistence type="predicted"/>
<keyword evidence="3" id="KW-1185">Reference proteome</keyword>
<dbReference type="SUPFAM" id="SSF82199">
    <property type="entry name" value="SET domain"/>
    <property type="match status" value="1"/>
</dbReference>
<dbReference type="InterPro" id="IPR046341">
    <property type="entry name" value="SET_dom_sf"/>
</dbReference>
<dbReference type="InterPro" id="IPR001214">
    <property type="entry name" value="SET_dom"/>
</dbReference>
<dbReference type="EMBL" id="NAJN01000840">
    <property type="protein sequence ID" value="TKA68186.1"/>
    <property type="molecule type" value="Genomic_DNA"/>
</dbReference>